<keyword evidence="1" id="KW-1133">Transmembrane helix</keyword>
<proteinExistence type="predicted"/>
<evidence type="ECO:0000256" key="1">
    <source>
        <dbReference type="SAM" id="Phobius"/>
    </source>
</evidence>
<dbReference type="HOGENOM" id="CLU_2839952_0_0_0"/>
<keyword evidence="1" id="KW-0472">Membrane</keyword>
<dbReference type="STRING" id="349741.Amuc_1508"/>
<dbReference type="Proteomes" id="UP000001031">
    <property type="component" value="Chromosome"/>
</dbReference>
<name>B2UL56_AKKM8</name>
<sequence>MPALFLIWKPLFVPAIAFFMGTMLMFMHLPTGGMRKMPAQEQGRWHGGRHFPCSMGYCLFDRTPP</sequence>
<dbReference type="AlphaFoldDB" id="B2UL56"/>
<accession>B2UL56</accession>
<gene>
    <name evidence="2" type="ordered locus">Amuc_1508</name>
</gene>
<dbReference type="PaxDb" id="349741-Amuc_1508"/>
<evidence type="ECO:0000313" key="2">
    <source>
        <dbReference type="EMBL" id="ACD05329.1"/>
    </source>
</evidence>
<dbReference type="KEGG" id="amu:Amuc_1508"/>
<reference evidence="3" key="1">
    <citation type="journal article" date="2011" name="PLoS ONE">
        <title>The genome of Akkermansia muciniphila, a dedicated intestinal mucin degrader, and its use in exploring intestinal metagenomes.</title>
        <authorList>
            <person name="van Passel M.W."/>
            <person name="Kant R."/>
            <person name="Zoetendal E.G."/>
            <person name="Plugge C.M."/>
            <person name="Derrien M."/>
            <person name="Malfatti S.A."/>
            <person name="Chain P.S."/>
            <person name="Woyke T."/>
            <person name="Palva A."/>
            <person name="de Vos W.M."/>
            <person name="Smidt H."/>
        </authorList>
    </citation>
    <scope>NUCLEOTIDE SEQUENCE [LARGE SCALE GENOMIC DNA]</scope>
    <source>
        <strain evidence="3">ATCC BAA-835 / DSM 22959 / JCM 33894 / BCRC 81048 / CCUG 64013 / CIP 107961 / Muc</strain>
    </source>
</reference>
<keyword evidence="3" id="KW-1185">Reference proteome</keyword>
<organism evidence="2 3">
    <name type="scientific">Akkermansia muciniphila (strain ATCC BAA-835 / DSM 22959 / JCM 33894 / BCRC 81048 / CCUG 64013 / CIP 107961 / Muc)</name>
    <dbReference type="NCBI Taxonomy" id="349741"/>
    <lineage>
        <taxon>Bacteria</taxon>
        <taxon>Pseudomonadati</taxon>
        <taxon>Verrucomicrobiota</taxon>
        <taxon>Verrucomicrobiia</taxon>
        <taxon>Verrucomicrobiales</taxon>
        <taxon>Akkermansiaceae</taxon>
        <taxon>Akkermansia</taxon>
    </lineage>
</organism>
<keyword evidence="1" id="KW-0812">Transmembrane</keyword>
<evidence type="ECO:0000313" key="3">
    <source>
        <dbReference type="Proteomes" id="UP000001031"/>
    </source>
</evidence>
<protein>
    <submittedName>
        <fullName evidence="2">Uncharacterized protein</fullName>
    </submittedName>
</protein>
<dbReference type="EMBL" id="CP001071">
    <property type="protein sequence ID" value="ACD05329.1"/>
    <property type="molecule type" value="Genomic_DNA"/>
</dbReference>
<feature type="transmembrane region" description="Helical" evidence="1">
    <location>
        <begin position="6"/>
        <end position="27"/>
    </location>
</feature>